<dbReference type="SUPFAM" id="SSF50370">
    <property type="entry name" value="Ricin B-like lectins"/>
    <property type="match status" value="2"/>
</dbReference>
<dbReference type="Gene3D" id="2.80.10.50">
    <property type="match status" value="3"/>
</dbReference>
<dbReference type="InterPro" id="IPR032466">
    <property type="entry name" value="Metal_Hydrolase"/>
</dbReference>
<reference evidence="2 3" key="1">
    <citation type="submission" date="2020-12" db="EMBL/GenBank/DDBJ databases">
        <title>Novel Thalassolituus-related marine hydrocarbonoclastic bacteria mediated algae-derived hydrocarbons mineralization in twilight zone of the northern South China Sea.</title>
        <authorList>
            <person name="Dong C."/>
        </authorList>
    </citation>
    <scope>NUCLEOTIDE SEQUENCE [LARGE SCALE GENOMIC DNA]</scope>
    <source>
        <strain evidence="2 3">IMCC1826</strain>
    </source>
</reference>
<dbReference type="CDD" id="cd23500">
    <property type="entry name" value="beta-trefoil_Ricin_SCDase_rpt2"/>
    <property type="match status" value="1"/>
</dbReference>
<feature type="domain" description="Ricin B lectin" evidence="1">
    <location>
        <begin position="879"/>
        <end position="1006"/>
    </location>
</feature>
<dbReference type="PROSITE" id="PS50231">
    <property type="entry name" value="RICIN_B_LECTIN"/>
    <property type="match status" value="2"/>
</dbReference>
<dbReference type="InterPro" id="IPR035992">
    <property type="entry name" value="Ricin_B-like_lectins"/>
</dbReference>
<dbReference type="RefSeq" id="WP_225674330.1">
    <property type="nucleotide sequence ID" value="NZ_JAEDAH010000046.1"/>
</dbReference>
<dbReference type="CDD" id="cd23499">
    <property type="entry name" value="beta-trefoil_Ricin_SCDase_rpt1"/>
    <property type="match status" value="1"/>
</dbReference>
<name>A0ABS7ZU14_9GAMM</name>
<dbReference type="InterPro" id="IPR000772">
    <property type="entry name" value="Ricin_B_lectin"/>
</dbReference>
<dbReference type="SMART" id="SM00458">
    <property type="entry name" value="RICIN"/>
    <property type="match status" value="2"/>
</dbReference>
<dbReference type="Proteomes" id="UP000714380">
    <property type="component" value="Unassembled WGS sequence"/>
</dbReference>
<proteinExistence type="predicted"/>
<dbReference type="Pfam" id="PF00652">
    <property type="entry name" value="Ricin_B_lectin"/>
    <property type="match status" value="2"/>
</dbReference>
<protein>
    <submittedName>
        <fullName evidence="2">Ricin-type beta-trefoil lectin domain protein</fullName>
    </submittedName>
</protein>
<accession>A0ABS7ZU14</accession>
<dbReference type="Gene3D" id="3.20.20.140">
    <property type="entry name" value="Metal-dependent hydrolases"/>
    <property type="match status" value="1"/>
</dbReference>
<evidence type="ECO:0000259" key="1">
    <source>
        <dbReference type="SMART" id="SM00458"/>
    </source>
</evidence>
<comment type="caution">
    <text evidence="2">The sequence shown here is derived from an EMBL/GenBank/DDBJ whole genome shotgun (WGS) entry which is preliminary data.</text>
</comment>
<evidence type="ECO:0000313" key="2">
    <source>
        <dbReference type="EMBL" id="MCA6063886.1"/>
    </source>
</evidence>
<dbReference type="SUPFAM" id="SSF51556">
    <property type="entry name" value="Metallo-dependent hydrolases"/>
    <property type="match status" value="1"/>
</dbReference>
<keyword evidence="3" id="KW-1185">Reference proteome</keyword>
<evidence type="ECO:0000313" key="3">
    <source>
        <dbReference type="Proteomes" id="UP000714380"/>
    </source>
</evidence>
<feature type="domain" description="Ricin B lectin" evidence="1">
    <location>
        <begin position="741"/>
        <end position="872"/>
    </location>
</feature>
<gene>
    <name evidence="2" type="ORF">I9W95_09730</name>
</gene>
<organism evidence="2 3">
    <name type="scientific">Thalassolituus marinus</name>
    <dbReference type="NCBI Taxonomy" id="671053"/>
    <lineage>
        <taxon>Bacteria</taxon>
        <taxon>Pseudomonadati</taxon>
        <taxon>Pseudomonadota</taxon>
        <taxon>Gammaproteobacteria</taxon>
        <taxon>Oceanospirillales</taxon>
        <taxon>Oceanospirillaceae</taxon>
        <taxon>Thalassolituus</taxon>
    </lineage>
</organism>
<sequence length="1008" mass="111494">MTYSARSLSGQLSTVICQTLLFTGLICGAQQASALSQPPPAPAPVEDRADAENAVHQLAQGCYAIQSPTNGKYMNRYTKGGAIDDGLGWQFRATDIGSAASFYFKPTSFFHFMLTDEDGRYLATHLPNEISAGRYAGEFAEFKISASEQNDGTFLYSFYGPKLARILRHNYGGTGYYTNGGLYVIDILNPTNEGSETNFRLVPQNDCKPFPEAELNAYGDLPAGDAGTPVRGAIDPHTHITSYEFMGGKMIHGEPFHRWGVETALNDSSGDHGPWGALDIIGNLMGYDDVNHRYDTRGWPDFPSWPNRRQVSHMQYYYKWIERAHKGGLQMMVTHLVENEVLCSVQKTVNPASWINPNNCNTMASIHLQIQRLKQMQDYIDAQQGGPGKGFFRLVKTPKEAREVIADGKLAVLMGIEVSELFNCGLKDSCSKESVERQLQEVYDAGVRVMYPIHRFDNQFGGARMEDGFINVGQWLSSGRFFETEACDAETDGRTMISGFPLLGDVPVIKDIVAAIGLNPQYDESRRHCNTHGLSDLGVYLVNRMIDKGMIIEIDHTSTKTARFIMDIVESRNYSGVISGHSHQNRKPDGSPHEVHERIAAAGGMMAPYNSSSSSLEWSIGQFIDLIEPTGYRVGVPFSTDMGGIGSQAYPRSDTDTNPLQYPFVTEAGIVIDKQKTGNRVFDLNNEGLAHYGLVADHIQDIRTHASSRIYESVMNSAEAYLEMWERSLANDSPKYSQDDQDWVSIVNRKSGKCMDIPGNDDNLSNGVNVQLWDCQLTSQDQKWLYDRNAQMFRNKANPAKCLDNRGQAYNDGGVVIWDCVDSDNLRWTYSGNKLASKHNSNIVADAYGTGNGANVGQWGYHGGENQQWELRLMSSENRYAQYRSEATGQCVSAVGGSHTGALVALEACNDSDNQQWRYDSGTGLMINGVAGMKCLEIPDGQIYDHTVLQLGDCDASNPAQQFNYAGKLLRSRIDVNQVLDVSGGNGSTLILYAVHGGSNQRWHATIH</sequence>
<dbReference type="EMBL" id="JAEDAH010000046">
    <property type="protein sequence ID" value="MCA6063886.1"/>
    <property type="molecule type" value="Genomic_DNA"/>
</dbReference>